<sequence length="1713" mass="199187">MADAAAPAGYSRQFALRQPPAARRPPGRDNFNVNKSHKRPTPWRLKDAAASSGQKNSAQPQKTLVDAFKQHGMRLCDGARLNAVGKGVHVLGRVPPTVCAPVTALYLSQNNLKSLEGIEQFMSVRLLSIGGNLIASDKEVARLVELAQLRNLNLMGNPLCDQPNYRSRVVAMLTRLQVLDNTDISKKEREAAPSVAAQDDALRAMVIQNHFDIQKLQRISQLIRLHKDFYGYVMAGVVAARFDRVPSPNDVPCNVKLLLRLWKFEDTLSEQEQEMLEMQMLTITIRTHAKLADNPKVKAKAYLLKLANGSSPRVKRQDGLSNDIKQQCASWEEAYANVIALQQKTIANLQAVCEKNRKEMVEYLKDLLSMDPRQRNIKFGDQRIVPRSDKPEMKSLAAQDCSPRRSWVGSRIAEGQGSRDGPDIQSSQYQLPPQQQDPDIRPDASGPRFLSVPPPTTHCEHYDTLISPHERRNPQVSGDRKAKNLRSGDFANKSLGEAISCFKLRDSTTVPHSKSSIAMAFPNKIPQVSTIYTVHRQSNVPFPSKLTERQRLSVNRLPGEQRLQQSTDVFEDEKNKTRRVAKVATDLNDSQRRVSSAFTCEDLDMTSISAISNTVSSPPRRRRSSEEVYVPVAESPPIPFNEQLPTPGSARFHTARSQSQLQAWDAPRTDPLQAKPTMLANDGRLQELEQREEKYIRALMQSEQRELDLRNSLSSVQRKLISYQRTLTHQLHEREAIKEEVAQRTMAVAAPKILKRFFIRWIQFYNWSLQLKHVHRKRCFVVQHDHFWLWKRKVWMQQELRESLKRWQLRTKQLHFCEWVNVTRVCVIAKRCKILQETRFLKNILHAWFDSVWTVKRKRQLLQKQHDRDIRQQQRLCFREWRRTTRYKTTLTRIQDLHRQDSVRISKQLIFWNWKIFIFSVARPIRKKSIQFYNRLHRRHMRLYFREWLKLIKVEKMYNARLCCRLWKRWTDWHRRIESEKQAAHTEKLMVVKAYFAAWHSTASEQATSRRSLSLAKRYVNRRRLRKLWMYWKYFSMAKRKYTQDSTKALKHYFMKLLRASWVKWKRRTHANLQKVKANKYGILQRHFDAFRIGIRLIRAQKARSRMLAHAHKRKKWSLLRHSIHVWRGQIVKRKRCKQNAKLVLSQRIHGALTSTWRHWRSLHVQHLCSQVSLLKKTCDSVVKEKHEFEAHLLAAKDTAMSLTDQIEILHEQSKHEDKQVSILEKKLRCCEEHNRNLENELKNARSSIKRERHAWDDALCEEEEKRENDSLKYRSLAQENQVLQVQIIELKRELEAEKSKVIAAEKVNDDLRTASVTSADNHYSEMTAAVNKQKDLEQEITELREHLQQQEMEREDTANRLQEYEKRIASTCEAMNEHEQAHERENERLRSECTCIEAKLKEEQVKNMELNQLLQEKNQTILNMTHRGSDEESRPCRDSNRGLEQCVALHTSQHYCGRRELRAAERHSCERHPPCKKTTKHRAAADPTSVEGKLMCQSRTLVSSRQGKQTTRHSNHAVPIRQLGKYTNQEVLQSSNHPTSRSEEALIDKHTSKVHEDIRLLQERISKRLEQVPAYAQLPPRMLQRARPVIDGGPESPISSSSSISLQDSDTTEDNQSAIDRVRRARLRRLQTRRQAVTTSVSSALVVPRLKKSTAFKLSDGENTSISVNKPKKKSARKSTSSNTATGRSQLKVSEKKVVKRHLGIASSGRML</sequence>
<feature type="region of interest" description="Disordered" evidence="4">
    <location>
        <begin position="1663"/>
        <end position="1713"/>
    </location>
</feature>
<dbReference type="EMBL" id="BSXT01000236">
    <property type="protein sequence ID" value="GMF21793.1"/>
    <property type="molecule type" value="Genomic_DNA"/>
</dbReference>
<dbReference type="GO" id="GO:0005737">
    <property type="term" value="C:cytoplasm"/>
    <property type="evidence" value="ECO:0007669"/>
    <property type="project" value="TreeGrafter"/>
</dbReference>
<feature type="coiled-coil region" evidence="3">
    <location>
        <begin position="1221"/>
        <end position="1421"/>
    </location>
</feature>
<dbReference type="OrthoDB" id="676979at2759"/>
<keyword evidence="2" id="KW-0677">Repeat</keyword>
<evidence type="ECO:0000313" key="5">
    <source>
        <dbReference type="EMBL" id="GMF21793.1"/>
    </source>
</evidence>
<dbReference type="Pfam" id="PF14580">
    <property type="entry name" value="LRR_9"/>
    <property type="match status" value="1"/>
</dbReference>
<dbReference type="Proteomes" id="UP001165121">
    <property type="component" value="Unassembled WGS sequence"/>
</dbReference>
<feature type="compositionally biased region" description="Polar residues" evidence="4">
    <location>
        <begin position="51"/>
        <end position="61"/>
    </location>
</feature>
<name>A0A9W6WPI4_9STRA</name>
<feature type="compositionally biased region" description="Polar residues" evidence="4">
    <location>
        <begin position="1679"/>
        <end position="1693"/>
    </location>
</feature>
<evidence type="ECO:0000256" key="4">
    <source>
        <dbReference type="SAM" id="MobiDB-lite"/>
    </source>
</evidence>
<accession>A0A9W6WPI4</accession>
<feature type="region of interest" description="Disordered" evidence="4">
    <location>
        <begin position="1"/>
        <end position="61"/>
    </location>
</feature>
<reference evidence="5" key="1">
    <citation type="submission" date="2023-04" db="EMBL/GenBank/DDBJ databases">
        <title>Phytophthora fragariaefolia NBRC 109709.</title>
        <authorList>
            <person name="Ichikawa N."/>
            <person name="Sato H."/>
            <person name="Tonouchi N."/>
        </authorList>
    </citation>
    <scope>NUCLEOTIDE SEQUENCE</scope>
    <source>
        <strain evidence="5">NBRC 109709</strain>
    </source>
</reference>
<dbReference type="Gene3D" id="3.80.10.10">
    <property type="entry name" value="Ribonuclease Inhibitor"/>
    <property type="match status" value="1"/>
</dbReference>
<keyword evidence="6" id="KW-1185">Reference proteome</keyword>
<evidence type="ECO:0000256" key="3">
    <source>
        <dbReference type="SAM" id="Coils"/>
    </source>
</evidence>
<gene>
    <name evidence="5" type="ORF">Pfra01_000301000</name>
</gene>
<feature type="compositionally biased region" description="Polar residues" evidence="4">
    <location>
        <begin position="1607"/>
        <end position="1619"/>
    </location>
</feature>
<evidence type="ECO:0000313" key="6">
    <source>
        <dbReference type="Proteomes" id="UP001165121"/>
    </source>
</evidence>
<feature type="region of interest" description="Disordered" evidence="4">
    <location>
        <begin position="639"/>
        <end position="680"/>
    </location>
</feature>
<feature type="compositionally biased region" description="Basic and acidic residues" evidence="4">
    <location>
        <begin position="381"/>
        <end position="393"/>
    </location>
</feature>
<feature type="compositionally biased region" description="Polar residues" evidence="4">
    <location>
        <begin position="1498"/>
        <end position="1510"/>
    </location>
</feature>
<protein>
    <submittedName>
        <fullName evidence="5">Unnamed protein product</fullName>
    </submittedName>
</protein>
<keyword evidence="3" id="KW-0175">Coiled coil</keyword>
<feature type="compositionally biased region" description="Low complexity" evidence="4">
    <location>
        <begin position="1597"/>
        <end position="1606"/>
    </location>
</feature>
<organism evidence="5 6">
    <name type="scientific">Phytophthora fragariaefolia</name>
    <dbReference type="NCBI Taxonomy" id="1490495"/>
    <lineage>
        <taxon>Eukaryota</taxon>
        <taxon>Sar</taxon>
        <taxon>Stramenopiles</taxon>
        <taxon>Oomycota</taxon>
        <taxon>Peronosporomycetes</taxon>
        <taxon>Peronosporales</taxon>
        <taxon>Peronosporaceae</taxon>
        <taxon>Phytophthora</taxon>
    </lineage>
</organism>
<evidence type="ECO:0000256" key="1">
    <source>
        <dbReference type="ARBA" id="ARBA00022614"/>
    </source>
</evidence>
<dbReference type="SUPFAM" id="SSF52058">
    <property type="entry name" value="L domain-like"/>
    <property type="match status" value="1"/>
</dbReference>
<keyword evidence="1" id="KW-0433">Leucine-rich repeat</keyword>
<feature type="region of interest" description="Disordered" evidence="4">
    <location>
        <begin position="1467"/>
        <end position="1524"/>
    </location>
</feature>
<dbReference type="InterPro" id="IPR032675">
    <property type="entry name" value="LRR_dom_sf"/>
</dbReference>
<evidence type="ECO:0000256" key="2">
    <source>
        <dbReference type="ARBA" id="ARBA00022737"/>
    </source>
</evidence>
<feature type="compositionally biased region" description="Low complexity" evidence="4">
    <location>
        <begin position="425"/>
        <end position="437"/>
    </location>
</feature>
<dbReference type="PANTHER" id="PTHR15454">
    <property type="entry name" value="NISCHARIN RELATED"/>
    <property type="match status" value="1"/>
</dbReference>
<feature type="region of interest" description="Disordered" evidence="4">
    <location>
        <begin position="1588"/>
        <end position="1621"/>
    </location>
</feature>
<proteinExistence type="predicted"/>
<feature type="region of interest" description="Disordered" evidence="4">
    <location>
        <begin position="381"/>
        <end position="454"/>
    </location>
</feature>
<comment type="caution">
    <text evidence="5">The sequence shown here is derived from an EMBL/GenBank/DDBJ whole genome shotgun (WGS) entry which is preliminary data.</text>
</comment>